<name>A0A0F9BCL2_9ZZZZ</name>
<dbReference type="AlphaFoldDB" id="A0A0F9BCL2"/>
<comment type="caution">
    <text evidence="2">The sequence shown here is derived from an EMBL/GenBank/DDBJ whole genome shotgun (WGS) entry which is preliminary data.</text>
</comment>
<evidence type="ECO:0000313" key="2">
    <source>
        <dbReference type="EMBL" id="KKL19664.1"/>
    </source>
</evidence>
<dbReference type="EMBL" id="LAZR01038399">
    <property type="protein sequence ID" value="KKL19664.1"/>
    <property type="molecule type" value="Genomic_DNA"/>
</dbReference>
<evidence type="ECO:0000256" key="1">
    <source>
        <dbReference type="SAM" id="Coils"/>
    </source>
</evidence>
<sequence length="95" mass="10682">MPLKINGHSFSWSALTATVGVIFWLSGLSWQVTANGDEIQKQSETKERLVRLEEQRETVADDITEIKTTLNTTQEAVIANKLTLARILVIVERND</sequence>
<accession>A0A0F9BCL2</accession>
<feature type="coiled-coil region" evidence="1">
    <location>
        <begin position="42"/>
        <end position="69"/>
    </location>
</feature>
<gene>
    <name evidence="2" type="ORF">LCGC14_2463210</name>
</gene>
<keyword evidence="1" id="KW-0175">Coiled coil</keyword>
<reference evidence="2" key="1">
    <citation type="journal article" date="2015" name="Nature">
        <title>Complex archaea that bridge the gap between prokaryotes and eukaryotes.</title>
        <authorList>
            <person name="Spang A."/>
            <person name="Saw J.H."/>
            <person name="Jorgensen S.L."/>
            <person name="Zaremba-Niedzwiedzka K."/>
            <person name="Martijn J."/>
            <person name="Lind A.E."/>
            <person name="van Eijk R."/>
            <person name="Schleper C."/>
            <person name="Guy L."/>
            <person name="Ettema T.J."/>
        </authorList>
    </citation>
    <scope>NUCLEOTIDE SEQUENCE</scope>
</reference>
<proteinExistence type="predicted"/>
<protein>
    <submittedName>
        <fullName evidence="2">Uncharacterized protein</fullName>
    </submittedName>
</protein>
<organism evidence="2">
    <name type="scientific">marine sediment metagenome</name>
    <dbReference type="NCBI Taxonomy" id="412755"/>
    <lineage>
        <taxon>unclassified sequences</taxon>
        <taxon>metagenomes</taxon>
        <taxon>ecological metagenomes</taxon>
    </lineage>
</organism>